<dbReference type="GeneID" id="38776864"/>
<dbReference type="InParanoid" id="A0A401GCR5"/>
<sequence>MAAKAELYEFYQRFGHHPDRDTFDFASPNSIVSHRSSVEMAVVRMDYAGLMKAVRFAQGMDMDKDSHKTLLV</sequence>
<evidence type="ECO:0000313" key="1">
    <source>
        <dbReference type="EMBL" id="GBE79947.1"/>
    </source>
</evidence>
<reference evidence="1 2" key="1">
    <citation type="journal article" date="2018" name="Sci. Rep.">
        <title>Genome sequence of the cauliflower mushroom Sparassis crispa (Hanabiratake) and its association with beneficial usage.</title>
        <authorList>
            <person name="Kiyama R."/>
            <person name="Furutani Y."/>
            <person name="Kawaguchi K."/>
            <person name="Nakanishi T."/>
        </authorList>
    </citation>
    <scope>NUCLEOTIDE SEQUENCE [LARGE SCALE GENOMIC DNA]</scope>
</reference>
<comment type="caution">
    <text evidence="1">The sequence shown here is derived from an EMBL/GenBank/DDBJ whole genome shotgun (WGS) entry which is preliminary data.</text>
</comment>
<gene>
    <name evidence="1" type="ORF">SCP_0211490</name>
</gene>
<dbReference type="AlphaFoldDB" id="A0A401GCR5"/>
<organism evidence="1 2">
    <name type="scientific">Sparassis crispa</name>
    <dbReference type="NCBI Taxonomy" id="139825"/>
    <lineage>
        <taxon>Eukaryota</taxon>
        <taxon>Fungi</taxon>
        <taxon>Dikarya</taxon>
        <taxon>Basidiomycota</taxon>
        <taxon>Agaricomycotina</taxon>
        <taxon>Agaricomycetes</taxon>
        <taxon>Polyporales</taxon>
        <taxon>Sparassidaceae</taxon>
        <taxon>Sparassis</taxon>
    </lineage>
</organism>
<dbReference type="RefSeq" id="XP_027610860.1">
    <property type="nucleotide sequence ID" value="XM_027755059.1"/>
</dbReference>
<dbReference type="Proteomes" id="UP000287166">
    <property type="component" value="Unassembled WGS sequence"/>
</dbReference>
<proteinExistence type="predicted"/>
<accession>A0A401GCR5</accession>
<dbReference type="EMBL" id="BFAD01000002">
    <property type="protein sequence ID" value="GBE79947.1"/>
    <property type="molecule type" value="Genomic_DNA"/>
</dbReference>
<keyword evidence="2" id="KW-1185">Reference proteome</keyword>
<evidence type="ECO:0000313" key="2">
    <source>
        <dbReference type="Proteomes" id="UP000287166"/>
    </source>
</evidence>
<protein>
    <submittedName>
        <fullName evidence="1">Uncharacterized protein</fullName>
    </submittedName>
</protein>
<name>A0A401GCR5_9APHY</name>